<dbReference type="Gene3D" id="1.10.132.100">
    <property type="match status" value="1"/>
</dbReference>
<dbReference type="RefSeq" id="WP_305996105.1">
    <property type="nucleotide sequence ID" value="NZ_JAVALS010000004.1"/>
</dbReference>
<reference evidence="1 2" key="1">
    <citation type="submission" date="2023-08" db="EMBL/GenBank/DDBJ databases">
        <title>Arthrobacter horti sp. nov., isolated from forest soil.</title>
        <authorList>
            <person name="Park M."/>
        </authorList>
    </citation>
    <scope>NUCLEOTIDE SEQUENCE [LARGE SCALE GENOMIC DNA]</scope>
    <source>
        <strain evidence="1 2">YJM1</strain>
    </source>
</reference>
<accession>A0ABT9INB3</accession>
<dbReference type="Proteomes" id="UP001232725">
    <property type="component" value="Unassembled WGS sequence"/>
</dbReference>
<dbReference type="CDD" id="cd09729">
    <property type="entry name" value="Cse1_I-E"/>
    <property type="match status" value="1"/>
</dbReference>
<comment type="caution">
    <text evidence="1">The sequence shown here is derived from an EMBL/GenBank/DDBJ whole genome shotgun (WGS) entry which is preliminary data.</text>
</comment>
<evidence type="ECO:0000313" key="1">
    <source>
        <dbReference type="EMBL" id="MDP5227050.1"/>
    </source>
</evidence>
<gene>
    <name evidence="1" type="primary">casA</name>
    <name evidence="1" type="ORF">Q9R02_07800</name>
</gene>
<evidence type="ECO:0000313" key="2">
    <source>
        <dbReference type="Proteomes" id="UP001232725"/>
    </source>
</evidence>
<dbReference type="NCBIfam" id="TIGR02547">
    <property type="entry name" value="casA_cse1"/>
    <property type="match status" value="1"/>
</dbReference>
<protein>
    <submittedName>
        <fullName evidence="1">Type I-E CRISPR-associated protein Cse1/CasA</fullName>
    </submittedName>
</protein>
<organism evidence="1 2">
    <name type="scientific">Arthrobacter horti</name>
    <dbReference type="NCBI Taxonomy" id="3068273"/>
    <lineage>
        <taxon>Bacteria</taxon>
        <taxon>Bacillati</taxon>
        <taxon>Actinomycetota</taxon>
        <taxon>Actinomycetes</taxon>
        <taxon>Micrococcales</taxon>
        <taxon>Micrococcaceae</taxon>
        <taxon>Arthrobacter</taxon>
    </lineage>
</organism>
<dbReference type="InterPro" id="IPR013381">
    <property type="entry name" value="CRISPR-assoc_prot_Cse1"/>
</dbReference>
<dbReference type="EMBL" id="JAVALS010000004">
    <property type="protein sequence ID" value="MDP5227050.1"/>
    <property type="molecule type" value="Genomic_DNA"/>
</dbReference>
<sequence length="562" mass="62097">MEENPQFNLVHDPWVSCLMIDGTIQTLSLNDFFLRSSSIRRLAGELPTQDYAVLRLLLAIAYRSAPDVDAADVSEVWGVLWRDQSQLTRMVLEYLEESREDFELFDAVRPFMQVAGLHTSSGKVDGVRRLIADVPSGHQYFTTRAGSGLDSLSFAEAARWLIHTHAYDPSGIKSGAVGDPRVKGGKGYPIGTGWTGATGGIFFEGASMSETIHLNLHLPSIAADVDGIDVPVWERDPLGAAEEQRVGGQPRPTGPVDVFTWPSRRVRLFPEKGRVRSVIVSNGDPLAIQNMDLDPMTAQRFSKPQTAKFRKAVYMPREHDPERTLWSGVGSLLIQTEKEASTDGEPVPIKVAPMILWVARLGELGAIDSSRLFNVRLIGAEYGTQSSVISEILDDGLAFHLSLLSDRSVTIRNVVRVAAAETEAAVWAFGRFAGELSRAAGGEPESQREKARQSVFFALNEPFRRWVSDLLGDEPGDVAAEWWNAEARRILKEYATELLAVAGELALIGRSVGGEFISAATAETWLNRSLRKHLPLKHEIEERERLRAVADLKMHRPEGAKR</sequence>
<keyword evidence="2" id="KW-1185">Reference proteome</keyword>
<proteinExistence type="predicted"/>
<name>A0ABT9INB3_9MICC</name>
<dbReference type="Pfam" id="PF09481">
    <property type="entry name" value="CRISPR_Cse1"/>
    <property type="match status" value="1"/>
</dbReference>